<evidence type="ECO:0000313" key="1">
    <source>
        <dbReference type="EMBL" id="JAE01738.1"/>
    </source>
</evidence>
<reference evidence="1" key="1">
    <citation type="submission" date="2014-09" db="EMBL/GenBank/DDBJ databases">
        <authorList>
            <person name="Magalhaes I.L.F."/>
            <person name="Oliveira U."/>
            <person name="Santos F.R."/>
            <person name="Vidigal T.H.D.A."/>
            <person name="Brescovit A.D."/>
            <person name="Santos A.J."/>
        </authorList>
    </citation>
    <scope>NUCLEOTIDE SEQUENCE</scope>
    <source>
        <tissue evidence="1">Shoot tissue taken approximately 20 cm above the soil surface</tissue>
    </source>
</reference>
<organism evidence="1">
    <name type="scientific">Arundo donax</name>
    <name type="common">Giant reed</name>
    <name type="synonym">Donax arundinaceus</name>
    <dbReference type="NCBI Taxonomy" id="35708"/>
    <lineage>
        <taxon>Eukaryota</taxon>
        <taxon>Viridiplantae</taxon>
        <taxon>Streptophyta</taxon>
        <taxon>Embryophyta</taxon>
        <taxon>Tracheophyta</taxon>
        <taxon>Spermatophyta</taxon>
        <taxon>Magnoliopsida</taxon>
        <taxon>Liliopsida</taxon>
        <taxon>Poales</taxon>
        <taxon>Poaceae</taxon>
        <taxon>PACMAD clade</taxon>
        <taxon>Arundinoideae</taxon>
        <taxon>Arundineae</taxon>
        <taxon>Arundo</taxon>
    </lineage>
</organism>
<proteinExistence type="predicted"/>
<reference evidence="1" key="2">
    <citation type="journal article" date="2015" name="Data Brief">
        <title>Shoot transcriptome of the giant reed, Arundo donax.</title>
        <authorList>
            <person name="Barrero R.A."/>
            <person name="Guerrero F.D."/>
            <person name="Moolhuijzen P."/>
            <person name="Goolsby J.A."/>
            <person name="Tidwell J."/>
            <person name="Bellgard S.E."/>
            <person name="Bellgard M.I."/>
        </authorList>
    </citation>
    <scope>NUCLEOTIDE SEQUENCE</scope>
    <source>
        <tissue evidence="1">Shoot tissue taken approximately 20 cm above the soil surface</tissue>
    </source>
</reference>
<name>A0A0A9F0C0_ARUDO</name>
<dbReference type="EMBL" id="GBRH01196158">
    <property type="protein sequence ID" value="JAE01738.1"/>
    <property type="molecule type" value="Transcribed_RNA"/>
</dbReference>
<sequence>MFVPTCVWTLLLGAYLCFRLCGFKMETTSFSKKKLGLELSRNFHLKFHRLI</sequence>
<dbReference type="AlphaFoldDB" id="A0A0A9F0C0"/>
<protein>
    <submittedName>
        <fullName evidence="1">Uncharacterized protein</fullName>
    </submittedName>
</protein>
<accession>A0A0A9F0C0</accession>